<dbReference type="Gene3D" id="3.30.30.10">
    <property type="entry name" value="Knottin, scorpion toxin-like"/>
    <property type="match status" value="1"/>
</dbReference>
<dbReference type="SMART" id="SM00505">
    <property type="entry name" value="Knot1"/>
    <property type="match status" value="1"/>
</dbReference>
<feature type="domain" description="Knottins-like" evidence="5">
    <location>
        <begin position="32"/>
        <end position="77"/>
    </location>
</feature>
<evidence type="ECO:0000313" key="7">
    <source>
        <dbReference type="Proteomes" id="UP000836841"/>
    </source>
</evidence>
<protein>
    <recommendedName>
        <fullName evidence="5">Knottins-like domain-containing protein</fullName>
    </recommendedName>
</protein>
<reference evidence="6 7" key="1">
    <citation type="submission" date="2022-03" db="EMBL/GenBank/DDBJ databases">
        <authorList>
            <person name="Nunn A."/>
            <person name="Chopra R."/>
            <person name="Nunn A."/>
            <person name="Contreras Garrido A."/>
        </authorList>
    </citation>
    <scope>NUCLEOTIDE SEQUENCE [LARGE SCALE GENOMIC DNA]</scope>
</reference>
<proteinExistence type="inferred from homology"/>
<dbReference type="InterPro" id="IPR003614">
    <property type="entry name" value="Knottins"/>
</dbReference>
<dbReference type="PROSITE" id="PS00940">
    <property type="entry name" value="GAMMA_THIONIN"/>
    <property type="match status" value="1"/>
</dbReference>
<accession>A0AAU9S7L9</accession>
<comment type="similarity">
    <text evidence="1">Belongs to the DEFL family.</text>
</comment>
<evidence type="ECO:0000259" key="5">
    <source>
        <dbReference type="SMART" id="SM00505"/>
    </source>
</evidence>
<dbReference type="GO" id="GO:0031640">
    <property type="term" value="P:killing of cells of another organism"/>
    <property type="evidence" value="ECO:0007669"/>
    <property type="project" value="UniProtKB-KW"/>
</dbReference>
<evidence type="ECO:0000256" key="1">
    <source>
        <dbReference type="ARBA" id="ARBA00006722"/>
    </source>
</evidence>
<evidence type="ECO:0000313" key="6">
    <source>
        <dbReference type="EMBL" id="CAH2059863.1"/>
    </source>
</evidence>
<dbReference type="PRINTS" id="PR00288">
    <property type="entry name" value="PUROTHIONIN"/>
</dbReference>
<keyword evidence="7" id="KW-1185">Reference proteome</keyword>
<keyword evidence="4" id="KW-0732">Signal</keyword>
<dbReference type="Proteomes" id="UP000836841">
    <property type="component" value="Chromosome 4"/>
</dbReference>
<gene>
    <name evidence="6" type="ORF">TAV2_LOCUS14740</name>
</gene>
<evidence type="ECO:0000256" key="4">
    <source>
        <dbReference type="SAM" id="SignalP"/>
    </source>
</evidence>
<sequence>MKMNFMQLICTLFFVAILFTTPGMKMVQGQQMCEAKSLNFRGMCMKWRTCKFVCLSEGFTDGRCKGFIRHCICRKPCMVST</sequence>
<dbReference type="EMBL" id="OU466860">
    <property type="protein sequence ID" value="CAH2059863.1"/>
    <property type="molecule type" value="Genomic_DNA"/>
</dbReference>
<organism evidence="6 7">
    <name type="scientific">Thlaspi arvense</name>
    <name type="common">Field penny-cress</name>
    <dbReference type="NCBI Taxonomy" id="13288"/>
    <lineage>
        <taxon>Eukaryota</taxon>
        <taxon>Viridiplantae</taxon>
        <taxon>Streptophyta</taxon>
        <taxon>Embryophyta</taxon>
        <taxon>Tracheophyta</taxon>
        <taxon>Spermatophyta</taxon>
        <taxon>Magnoliopsida</taxon>
        <taxon>eudicotyledons</taxon>
        <taxon>Gunneridae</taxon>
        <taxon>Pentapetalae</taxon>
        <taxon>rosids</taxon>
        <taxon>malvids</taxon>
        <taxon>Brassicales</taxon>
        <taxon>Brassicaceae</taxon>
        <taxon>Thlaspideae</taxon>
        <taxon>Thlaspi</taxon>
    </lineage>
</organism>
<evidence type="ECO:0000256" key="2">
    <source>
        <dbReference type="ARBA" id="ARBA00022529"/>
    </source>
</evidence>
<dbReference type="SUPFAM" id="SSF57095">
    <property type="entry name" value="Scorpion toxin-like"/>
    <property type="match status" value="1"/>
</dbReference>
<feature type="signal peptide" evidence="4">
    <location>
        <begin position="1"/>
        <end position="29"/>
    </location>
</feature>
<dbReference type="AlphaFoldDB" id="A0AAU9S7L9"/>
<dbReference type="InterPro" id="IPR008176">
    <property type="entry name" value="Defensin_plant"/>
</dbReference>
<keyword evidence="2" id="KW-0929">Antimicrobial</keyword>
<dbReference type="InterPro" id="IPR036574">
    <property type="entry name" value="Scorpion_toxin-like_sf"/>
</dbReference>
<name>A0AAU9S7L9_THLAR</name>
<feature type="chain" id="PRO_5043728871" description="Knottins-like domain-containing protein" evidence="4">
    <location>
        <begin position="30"/>
        <end position="81"/>
    </location>
</feature>
<evidence type="ECO:0000256" key="3">
    <source>
        <dbReference type="ARBA" id="ARBA00022577"/>
    </source>
</evidence>
<dbReference type="Pfam" id="PF00304">
    <property type="entry name" value="Gamma-thionin"/>
    <property type="match status" value="1"/>
</dbReference>
<dbReference type="GO" id="GO:0050832">
    <property type="term" value="P:defense response to fungus"/>
    <property type="evidence" value="ECO:0007669"/>
    <property type="project" value="UniProtKB-KW"/>
</dbReference>
<keyword evidence="3" id="KW-0295">Fungicide</keyword>